<evidence type="ECO:0008006" key="3">
    <source>
        <dbReference type="Google" id="ProtNLM"/>
    </source>
</evidence>
<reference evidence="2" key="1">
    <citation type="submission" date="2017-02" db="EMBL/GenBank/DDBJ databases">
        <authorList>
            <person name="Varghese N."/>
            <person name="Submissions S."/>
        </authorList>
    </citation>
    <scope>NUCLEOTIDE SEQUENCE [LARGE SCALE GENOMIC DNA]</scope>
    <source>
        <strain evidence="2">DSM 24967</strain>
    </source>
</reference>
<evidence type="ECO:0000313" key="1">
    <source>
        <dbReference type="EMBL" id="SKB36002.1"/>
    </source>
</evidence>
<accession>A0A1T5ALW5</accession>
<dbReference type="Gene3D" id="2.80.10.50">
    <property type="match status" value="1"/>
</dbReference>
<dbReference type="Proteomes" id="UP000190852">
    <property type="component" value="Unassembled WGS sequence"/>
</dbReference>
<dbReference type="AlphaFoldDB" id="A0A1T5ALW5"/>
<name>A0A1T5ALW5_9BACT</name>
<evidence type="ECO:0000313" key="2">
    <source>
        <dbReference type="Proteomes" id="UP000190852"/>
    </source>
</evidence>
<organism evidence="1 2">
    <name type="scientific">Parabacteroides chartae</name>
    <dbReference type="NCBI Taxonomy" id="1037355"/>
    <lineage>
        <taxon>Bacteria</taxon>
        <taxon>Pseudomonadati</taxon>
        <taxon>Bacteroidota</taxon>
        <taxon>Bacteroidia</taxon>
        <taxon>Bacteroidales</taxon>
        <taxon>Tannerellaceae</taxon>
        <taxon>Parabacteroides</taxon>
    </lineage>
</organism>
<gene>
    <name evidence="1" type="ORF">SAMN05660349_00742</name>
</gene>
<dbReference type="EMBL" id="FUYQ01000004">
    <property type="protein sequence ID" value="SKB36002.1"/>
    <property type="molecule type" value="Genomic_DNA"/>
</dbReference>
<sequence length="452" mass="51571">MKKQMKLSPSGKKWYEWNRFFSVVFLVCVVFNFVPATGQKSAKPMLYKVNYASKDYTQTPYRMKTNEPVVGEVLRSQVYEVLAVEGDWLKIKLRHGEYYLYKSRLDKVDKPDVVASPWAKEWFAYNDAYIGTAGEWGEVADDWTKPVTRAEMAEFLVHDIMENIYGNWVVKFSLKGVVEAPVQGFFTDTDSFYAGRLAYWGIVPGGKFNPQGKVTYGEMTDLVFKLMEYDSKRDNRSSRLTKADIAAFGIGGDKSPNALCTKEQARMLCDKVLIWNHDQERVTGAKYEATANATYGGTVTMCDGTFTIKTMLGKKPNQPHLFVNAAGKVELSNSEKQQFRITYKKTALNMNRQPMSLFTIQTTDGRFLGIAGTPVNGSRLIAQKEEFLWWLEHGPSEDYQYTTFMEVPFNYHQIVNVSGWKTTDGTPVITWFWRHGTGSDANNCKFIFSKVK</sequence>
<proteinExistence type="predicted"/>
<keyword evidence="2" id="KW-1185">Reference proteome</keyword>
<protein>
    <recommendedName>
        <fullName evidence="3">SH3 domain-containing protein</fullName>
    </recommendedName>
</protein>
<dbReference type="RefSeq" id="WP_079682450.1">
    <property type="nucleotide sequence ID" value="NZ_FUYQ01000004.1"/>
</dbReference>